<proteinExistence type="predicted"/>
<protein>
    <recommendedName>
        <fullName evidence="2">F-box associated beta-propeller type 3 domain-containing protein</fullName>
    </recommendedName>
</protein>
<dbReference type="InterPro" id="IPR013187">
    <property type="entry name" value="F-box-assoc_dom_typ3"/>
</dbReference>
<feature type="region of interest" description="Disordered" evidence="1">
    <location>
        <begin position="1"/>
        <end position="21"/>
    </location>
</feature>
<dbReference type="NCBIfam" id="TIGR01640">
    <property type="entry name" value="F_box_assoc_1"/>
    <property type="match status" value="1"/>
</dbReference>
<evidence type="ECO:0000313" key="4">
    <source>
        <dbReference type="Proteomes" id="UP000631114"/>
    </source>
</evidence>
<dbReference type="Pfam" id="PF08268">
    <property type="entry name" value="FBA_3"/>
    <property type="match status" value="1"/>
</dbReference>
<dbReference type="AlphaFoldDB" id="A0A835LJF6"/>
<organism evidence="3 4">
    <name type="scientific">Coptis chinensis</name>
    <dbReference type="NCBI Taxonomy" id="261450"/>
    <lineage>
        <taxon>Eukaryota</taxon>
        <taxon>Viridiplantae</taxon>
        <taxon>Streptophyta</taxon>
        <taxon>Embryophyta</taxon>
        <taxon>Tracheophyta</taxon>
        <taxon>Spermatophyta</taxon>
        <taxon>Magnoliopsida</taxon>
        <taxon>Ranunculales</taxon>
        <taxon>Ranunculaceae</taxon>
        <taxon>Coptidoideae</taxon>
        <taxon>Coptis</taxon>
    </lineage>
</organism>
<evidence type="ECO:0000259" key="2">
    <source>
        <dbReference type="Pfam" id="PF08268"/>
    </source>
</evidence>
<keyword evidence="4" id="KW-1185">Reference proteome</keyword>
<comment type="caution">
    <text evidence="3">The sequence shown here is derived from an EMBL/GenBank/DDBJ whole genome shotgun (WGS) entry which is preliminary data.</text>
</comment>
<dbReference type="Proteomes" id="UP000631114">
    <property type="component" value="Unassembled WGS sequence"/>
</dbReference>
<sequence>MYTYNTQRKKKSNSKKERDRHMRSLNIPIRYHYRNPLLARLPVKSLVQCFGHDPHSNKYKVVRVNNTCFSPGSSEAGYDIDHCDVDVYTLGTKKWRRIETPCCLAHSRSVPYLNGALHWFRLTDQSRWEVWRQRVLDQITLHLLSTGA</sequence>
<dbReference type="EMBL" id="JADFTS010000008">
    <property type="protein sequence ID" value="KAF9593874.1"/>
    <property type="molecule type" value="Genomic_DNA"/>
</dbReference>
<accession>A0A835LJF6</accession>
<gene>
    <name evidence="3" type="ORF">IFM89_025665</name>
</gene>
<dbReference type="InterPro" id="IPR017451">
    <property type="entry name" value="F-box-assoc_interact_dom"/>
</dbReference>
<evidence type="ECO:0000256" key="1">
    <source>
        <dbReference type="SAM" id="MobiDB-lite"/>
    </source>
</evidence>
<feature type="domain" description="F-box associated beta-propeller type 3" evidence="2">
    <location>
        <begin position="44"/>
        <end position="125"/>
    </location>
</feature>
<evidence type="ECO:0000313" key="3">
    <source>
        <dbReference type="EMBL" id="KAF9593874.1"/>
    </source>
</evidence>
<name>A0A835LJF6_9MAGN</name>
<reference evidence="3 4" key="1">
    <citation type="submission" date="2020-10" db="EMBL/GenBank/DDBJ databases">
        <title>The Coptis chinensis genome and diversification of protoberbering-type alkaloids.</title>
        <authorList>
            <person name="Wang B."/>
            <person name="Shu S."/>
            <person name="Song C."/>
            <person name="Liu Y."/>
        </authorList>
    </citation>
    <scope>NUCLEOTIDE SEQUENCE [LARGE SCALE GENOMIC DNA]</scope>
    <source>
        <strain evidence="3">HL-2020</strain>
        <tissue evidence="3">Leaf</tissue>
    </source>
</reference>